<dbReference type="HOGENOM" id="CLU_112601_0_0_1"/>
<feature type="compositionally biased region" description="Acidic residues" evidence="4">
    <location>
        <begin position="147"/>
        <end position="163"/>
    </location>
</feature>
<evidence type="ECO:0000313" key="6">
    <source>
        <dbReference type="EMBL" id="EGT41999.1"/>
    </source>
</evidence>
<name>G0MR13_CAEBE</name>
<dbReference type="Proteomes" id="UP000008068">
    <property type="component" value="Unassembled WGS sequence"/>
</dbReference>
<dbReference type="EMBL" id="GL379808">
    <property type="protein sequence ID" value="EGT41999.1"/>
    <property type="molecule type" value="Genomic_DNA"/>
</dbReference>
<protein>
    <recommendedName>
        <fullName evidence="5">CHHC U11-48K-type domain-containing protein</fullName>
    </recommendedName>
</protein>
<dbReference type="PANTHER" id="PTHR21402:SF5">
    <property type="entry name" value="GAMETOCYTE SPECIFIC FACTOR 1"/>
    <property type="match status" value="1"/>
</dbReference>
<dbReference type="eggNOG" id="KOG4376">
    <property type="taxonomic scope" value="Eukaryota"/>
</dbReference>
<dbReference type="Pfam" id="PF05253">
    <property type="entry name" value="zf-U11-48K"/>
    <property type="match status" value="2"/>
</dbReference>
<dbReference type="AlphaFoldDB" id="G0MR13"/>
<keyword evidence="7" id="KW-1185">Reference proteome</keyword>
<feature type="domain" description="CHHC U11-48K-type" evidence="5">
    <location>
        <begin position="51"/>
        <end position="78"/>
    </location>
</feature>
<organism evidence="7">
    <name type="scientific">Caenorhabditis brenneri</name>
    <name type="common">Nematode worm</name>
    <dbReference type="NCBI Taxonomy" id="135651"/>
    <lineage>
        <taxon>Eukaryota</taxon>
        <taxon>Metazoa</taxon>
        <taxon>Ecdysozoa</taxon>
        <taxon>Nematoda</taxon>
        <taxon>Chromadorea</taxon>
        <taxon>Rhabditida</taxon>
        <taxon>Rhabditina</taxon>
        <taxon>Rhabditomorpha</taxon>
        <taxon>Rhabditoidea</taxon>
        <taxon>Rhabditidae</taxon>
        <taxon>Peloderinae</taxon>
        <taxon>Caenorhabditis</taxon>
    </lineage>
</organism>
<evidence type="ECO:0000259" key="5">
    <source>
        <dbReference type="PROSITE" id="PS51800"/>
    </source>
</evidence>
<dbReference type="OMA" id="YPHSLKL"/>
<sequence>MESAEGPMAPRPSPEPREMATEPTPESTRAESSEPTPEDPETSEPAPSRHCIPCPYDRKHLVALEDFNGHVWKCRTQLISFYPHKLKMKRCQYNTRHFLPEQELHFHEIFCKSQVIDLQNLLATDPLHLDVVEYLAAQKLQKQLEADNSDTEDEEVDSDSDSDEERKKKTKSVTSEVEMSDVEEDEDMEVMMKRLEYLEIKKNIE</sequence>
<gene>
    <name evidence="6" type="ORF">CAEBREN_18835</name>
</gene>
<reference evidence="7" key="1">
    <citation type="submission" date="2011-07" db="EMBL/GenBank/DDBJ databases">
        <authorList>
            <consortium name="Caenorhabditis brenneri Sequencing and Analysis Consortium"/>
            <person name="Wilson R.K."/>
        </authorList>
    </citation>
    <scope>NUCLEOTIDE SEQUENCE [LARGE SCALE GENOMIC DNA]</scope>
    <source>
        <strain evidence="7">PB2801</strain>
    </source>
</reference>
<keyword evidence="3" id="KW-0862">Zinc</keyword>
<dbReference type="STRING" id="135651.G0MR13"/>
<evidence type="ECO:0000256" key="4">
    <source>
        <dbReference type="SAM" id="MobiDB-lite"/>
    </source>
</evidence>
<evidence type="ECO:0000313" key="7">
    <source>
        <dbReference type="Proteomes" id="UP000008068"/>
    </source>
</evidence>
<dbReference type="InParanoid" id="G0MR13"/>
<proteinExistence type="predicted"/>
<dbReference type="OrthoDB" id="5839404at2759"/>
<dbReference type="PANTHER" id="PTHR21402">
    <property type="entry name" value="GAMETOCYTE SPECIFIC FACTOR 1-RELATED"/>
    <property type="match status" value="1"/>
</dbReference>
<keyword evidence="2" id="KW-0863">Zinc-finger</keyword>
<evidence type="ECO:0000256" key="3">
    <source>
        <dbReference type="ARBA" id="ARBA00022833"/>
    </source>
</evidence>
<feature type="region of interest" description="Disordered" evidence="4">
    <location>
        <begin position="1"/>
        <end position="50"/>
    </location>
</feature>
<evidence type="ECO:0000256" key="1">
    <source>
        <dbReference type="ARBA" id="ARBA00022723"/>
    </source>
</evidence>
<dbReference type="InterPro" id="IPR022776">
    <property type="entry name" value="TRM13/UPF0224_CHHC_Znf_dom"/>
</dbReference>
<keyword evidence="1" id="KW-0479">Metal-binding</keyword>
<dbReference type="GO" id="GO:0008270">
    <property type="term" value="F:zinc ion binding"/>
    <property type="evidence" value="ECO:0007669"/>
    <property type="project" value="UniProtKB-KW"/>
</dbReference>
<dbReference type="InterPro" id="IPR051591">
    <property type="entry name" value="UPF0224_FAM112_RNA_Proc"/>
</dbReference>
<feature type="region of interest" description="Disordered" evidence="4">
    <location>
        <begin position="143"/>
        <end position="186"/>
    </location>
</feature>
<evidence type="ECO:0000256" key="2">
    <source>
        <dbReference type="ARBA" id="ARBA00022771"/>
    </source>
</evidence>
<dbReference type="FunCoup" id="G0MR13">
    <property type="interactions" value="293"/>
</dbReference>
<accession>G0MR13</accession>
<dbReference type="PROSITE" id="PS51800">
    <property type="entry name" value="ZF_CHHC_U11_48K"/>
    <property type="match status" value="1"/>
</dbReference>